<dbReference type="InterPro" id="IPR029058">
    <property type="entry name" value="AB_hydrolase_fold"/>
</dbReference>
<evidence type="ECO:0000313" key="2">
    <source>
        <dbReference type="EMBL" id="KAF1926299.1"/>
    </source>
</evidence>
<dbReference type="InterPro" id="IPR000073">
    <property type="entry name" value="AB_hydrolase_1"/>
</dbReference>
<sequence>MANSRSVVLLISGGWHTPQSYAKLTEALSASGFVVHIPALGSISDERPPSSDLEADSALIRPYAQGLAEAGKEMLVLIHSYGGQVGTNALAGLGASERSQKGLPGGVSHLIYMTETALPESKSMVDPVRDFGHEELLPWLSTSRMTSHVSTVTRSCCRLVLMKVSPKKRRLLMWLHWDGRTVPACISHLQPRVRRGAMGQ</sequence>
<organism evidence="2 3">
    <name type="scientific">Didymella exigua CBS 183.55</name>
    <dbReference type="NCBI Taxonomy" id="1150837"/>
    <lineage>
        <taxon>Eukaryota</taxon>
        <taxon>Fungi</taxon>
        <taxon>Dikarya</taxon>
        <taxon>Ascomycota</taxon>
        <taxon>Pezizomycotina</taxon>
        <taxon>Dothideomycetes</taxon>
        <taxon>Pleosporomycetidae</taxon>
        <taxon>Pleosporales</taxon>
        <taxon>Pleosporineae</taxon>
        <taxon>Didymellaceae</taxon>
        <taxon>Didymella</taxon>
    </lineage>
</organism>
<dbReference type="PANTHER" id="PTHR37017:SF10">
    <property type="entry name" value="AB HYDROLASE-1 DOMAIN-CONTAINING PROTEIN"/>
    <property type="match status" value="1"/>
</dbReference>
<dbReference type="Gene3D" id="3.40.50.1820">
    <property type="entry name" value="alpha/beta hydrolase"/>
    <property type="match status" value="1"/>
</dbReference>
<feature type="domain" description="AB hydrolase-1" evidence="1">
    <location>
        <begin position="8"/>
        <end position="118"/>
    </location>
</feature>
<dbReference type="AlphaFoldDB" id="A0A6A5RFQ3"/>
<evidence type="ECO:0000259" key="1">
    <source>
        <dbReference type="Pfam" id="PF12697"/>
    </source>
</evidence>
<name>A0A6A5RFQ3_9PLEO</name>
<dbReference type="RefSeq" id="XP_033446551.1">
    <property type="nucleotide sequence ID" value="XM_033598176.1"/>
</dbReference>
<dbReference type="Pfam" id="PF12697">
    <property type="entry name" value="Abhydrolase_6"/>
    <property type="match status" value="1"/>
</dbReference>
<dbReference type="PANTHER" id="PTHR37017">
    <property type="entry name" value="AB HYDROLASE-1 DOMAIN-CONTAINING PROTEIN-RELATED"/>
    <property type="match status" value="1"/>
</dbReference>
<proteinExistence type="predicted"/>
<gene>
    <name evidence="2" type="ORF">M421DRAFT_94142</name>
</gene>
<dbReference type="OrthoDB" id="1263307at2759"/>
<protein>
    <recommendedName>
        <fullName evidence="1">AB hydrolase-1 domain-containing protein</fullName>
    </recommendedName>
</protein>
<dbReference type="InterPro" id="IPR052897">
    <property type="entry name" value="Sec-Metab_Biosynth_Hydrolase"/>
</dbReference>
<accession>A0A6A5RFQ3</accession>
<dbReference type="Proteomes" id="UP000800082">
    <property type="component" value="Unassembled WGS sequence"/>
</dbReference>
<evidence type="ECO:0000313" key="3">
    <source>
        <dbReference type="Proteomes" id="UP000800082"/>
    </source>
</evidence>
<reference evidence="2" key="1">
    <citation type="journal article" date="2020" name="Stud. Mycol.">
        <title>101 Dothideomycetes genomes: a test case for predicting lifestyles and emergence of pathogens.</title>
        <authorList>
            <person name="Haridas S."/>
            <person name="Albert R."/>
            <person name="Binder M."/>
            <person name="Bloem J."/>
            <person name="Labutti K."/>
            <person name="Salamov A."/>
            <person name="Andreopoulos B."/>
            <person name="Baker S."/>
            <person name="Barry K."/>
            <person name="Bills G."/>
            <person name="Bluhm B."/>
            <person name="Cannon C."/>
            <person name="Castanera R."/>
            <person name="Culley D."/>
            <person name="Daum C."/>
            <person name="Ezra D."/>
            <person name="Gonzalez J."/>
            <person name="Henrissat B."/>
            <person name="Kuo A."/>
            <person name="Liang C."/>
            <person name="Lipzen A."/>
            <person name="Lutzoni F."/>
            <person name="Magnuson J."/>
            <person name="Mondo S."/>
            <person name="Nolan M."/>
            <person name="Ohm R."/>
            <person name="Pangilinan J."/>
            <person name="Park H.-J."/>
            <person name="Ramirez L."/>
            <person name="Alfaro M."/>
            <person name="Sun H."/>
            <person name="Tritt A."/>
            <person name="Yoshinaga Y."/>
            <person name="Zwiers L.-H."/>
            <person name="Turgeon B."/>
            <person name="Goodwin S."/>
            <person name="Spatafora J."/>
            <person name="Crous P."/>
            <person name="Grigoriev I."/>
        </authorList>
    </citation>
    <scope>NUCLEOTIDE SEQUENCE</scope>
    <source>
        <strain evidence="2">CBS 183.55</strain>
    </source>
</reference>
<keyword evidence="3" id="KW-1185">Reference proteome</keyword>
<dbReference type="SUPFAM" id="SSF53474">
    <property type="entry name" value="alpha/beta-Hydrolases"/>
    <property type="match status" value="1"/>
</dbReference>
<dbReference type="EMBL" id="ML978978">
    <property type="protein sequence ID" value="KAF1926299.1"/>
    <property type="molecule type" value="Genomic_DNA"/>
</dbReference>
<dbReference type="GeneID" id="54355843"/>